<dbReference type="GO" id="GO:0005829">
    <property type="term" value="C:cytosol"/>
    <property type="evidence" value="ECO:0007669"/>
    <property type="project" value="TreeGrafter"/>
</dbReference>
<name>X0WSC7_9ZZZZ</name>
<keyword evidence="4" id="KW-0545">Nucleotide biosynthesis</keyword>
<keyword evidence="5" id="KW-0547">Nucleotide-binding</keyword>
<evidence type="ECO:0000256" key="1">
    <source>
        <dbReference type="ARBA" id="ARBA00009776"/>
    </source>
</evidence>
<evidence type="ECO:0000256" key="4">
    <source>
        <dbReference type="ARBA" id="ARBA00022727"/>
    </source>
</evidence>
<dbReference type="GO" id="GO:0006227">
    <property type="term" value="P:dUDP biosynthetic process"/>
    <property type="evidence" value="ECO:0007669"/>
    <property type="project" value="TreeGrafter"/>
</dbReference>
<dbReference type="GO" id="GO:0006235">
    <property type="term" value="P:dTTP biosynthetic process"/>
    <property type="evidence" value="ECO:0007669"/>
    <property type="project" value="TreeGrafter"/>
</dbReference>
<evidence type="ECO:0000313" key="10">
    <source>
        <dbReference type="EMBL" id="GAG27428.1"/>
    </source>
</evidence>
<reference evidence="10" key="1">
    <citation type="journal article" date="2014" name="Front. Microbiol.">
        <title>High frequency of phylogenetically diverse reductive dehalogenase-homologous genes in deep subseafloor sedimentary metagenomes.</title>
        <authorList>
            <person name="Kawai M."/>
            <person name="Futagami T."/>
            <person name="Toyoda A."/>
            <person name="Takaki Y."/>
            <person name="Nishi S."/>
            <person name="Hori S."/>
            <person name="Arai W."/>
            <person name="Tsubouchi T."/>
            <person name="Morono Y."/>
            <person name="Uchiyama I."/>
            <person name="Ito T."/>
            <person name="Fujiyama A."/>
            <person name="Inagaki F."/>
            <person name="Takami H."/>
        </authorList>
    </citation>
    <scope>NUCLEOTIDE SEQUENCE</scope>
    <source>
        <strain evidence="10">Expedition CK06-06</strain>
    </source>
</reference>
<evidence type="ECO:0000256" key="3">
    <source>
        <dbReference type="ARBA" id="ARBA00022679"/>
    </source>
</evidence>
<sequence length="207" mass="22637">MGVSAIDLKGKLIAFEGIDTSGKSTQARRLVKRLSDAGHSVVSTGEPGGTHIGNSVRSILLSRQHESLLPFSELLLFIVSRAQNTDEVIVPALRAGQTVVASRYRMSSVAYQGYGRGIDLELIRSLNETAACGLHPDVTFLIDIPAEVAIQRKTTEQDRIEVESLEFHRRVRQGFLDLAEADPNAVVIDGDRSPEEIAEDVARYLQV</sequence>
<evidence type="ECO:0000256" key="7">
    <source>
        <dbReference type="ARBA" id="ARBA00022840"/>
    </source>
</evidence>
<evidence type="ECO:0000256" key="5">
    <source>
        <dbReference type="ARBA" id="ARBA00022741"/>
    </source>
</evidence>
<dbReference type="GO" id="GO:0004798">
    <property type="term" value="F:dTMP kinase activity"/>
    <property type="evidence" value="ECO:0007669"/>
    <property type="project" value="UniProtKB-EC"/>
</dbReference>
<comment type="caution">
    <text evidence="10">The sequence shown here is derived from an EMBL/GenBank/DDBJ whole genome shotgun (WGS) entry which is preliminary data.</text>
</comment>
<dbReference type="AlphaFoldDB" id="X0WSC7"/>
<evidence type="ECO:0000256" key="6">
    <source>
        <dbReference type="ARBA" id="ARBA00022777"/>
    </source>
</evidence>
<evidence type="ECO:0000256" key="2">
    <source>
        <dbReference type="ARBA" id="ARBA00012980"/>
    </source>
</evidence>
<accession>X0WSC7</accession>
<dbReference type="InterPro" id="IPR039430">
    <property type="entry name" value="Thymidylate_kin-like_dom"/>
</dbReference>
<dbReference type="GO" id="GO:0005524">
    <property type="term" value="F:ATP binding"/>
    <property type="evidence" value="ECO:0007669"/>
    <property type="project" value="UniProtKB-KW"/>
</dbReference>
<feature type="domain" description="Thymidylate kinase-like" evidence="9">
    <location>
        <begin position="15"/>
        <end position="200"/>
    </location>
</feature>
<dbReference type="SUPFAM" id="SSF52540">
    <property type="entry name" value="P-loop containing nucleoside triphosphate hydrolases"/>
    <property type="match status" value="1"/>
</dbReference>
<dbReference type="CDD" id="cd01672">
    <property type="entry name" value="TMPK"/>
    <property type="match status" value="1"/>
</dbReference>
<evidence type="ECO:0000256" key="8">
    <source>
        <dbReference type="ARBA" id="ARBA00048743"/>
    </source>
</evidence>
<comment type="catalytic activity">
    <reaction evidence="8">
        <text>dTMP + ATP = dTDP + ADP</text>
        <dbReference type="Rhea" id="RHEA:13517"/>
        <dbReference type="ChEBI" id="CHEBI:30616"/>
        <dbReference type="ChEBI" id="CHEBI:58369"/>
        <dbReference type="ChEBI" id="CHEBI:63528"/>
        <dbReference type="ChEBI" id="CHEBI:456216"/>
        <dbReference type="EC" id="2.7.4.9"/>
    </reaction>
</comment>
<gene>
    <name evidence="10" type="ORF">S01H1_52077</name>
</gene>
<keyword evidence="6" id="KW-0418">Kinase</keyword>
<dbReference type="PANTHER" id="PTHR10344">
    <property type="entry name" value="THYMIDYLATE KINASE"/>
    <property type="match status" value="1"/>
</dbReference>
<protein>
    <recommendedName>
        <fullName evidence="2">dTMP kinase</fullName>
        <ecNumber evidence="2">2.7.4.9</ecNumber>
    </recommendedName>
</protein>
<dbReference type="InterPro" id="IPR027417">
    <property type="entry name" value="P-loop_NTPase"/>
</dbReference>
<dbReference type="PANTHER" id="PTHR10344:SF4">
    <property type="entry name" value="UMP-CMP KINASE 2, MITOCHONDRIAL"/>
    <property type="match status" value="1"/>
</dbReference>
<dbReference type="FunFam" id="3.40.50.300:FF:000225">
    <property type="entry name" value="Thymidylate kinase"/>
    <property type="match status" value="1"/>
</dbReference>
<dbReference type="EC" id="2.7.4.9" evidence="2"/>
<dbReference type="Gene3D" id="3.40.50.300">
    <property type="entry name" value="P-loop containing nucleotide triphosphate hydrolases"/>
    <property type="match status" value="1"/>
</dbReference>
<organism evidence="10">
    <name type="scientific">marine sediment metagenome</name>
    <dbReference type="NCBI Taxonomy" id="412755"/>
    <lineage>
        <taxon>unclassified sequences</taxon>
        <taxon>metagenomes</taxon>
        <taxon>ecological metagenomes</taxon>
    </lineage>
</organism>
<keyword evidence="7" id="KW-0067">ATP-binding</keyword>
<comment type="similarity">
    <text evidence="1">Belongs to the thymidylate kinase family.</text>
</comment>
<dbReference type="Pfam" id="PF02223">
    <property type="entry name" value="Thymidylate_kin"/>
    <property type="match status" value="1"/>
</dbReference>
<dbReference type="NCBIfam" id="TIGR00041">
    <property type="entry name" value="DTMP_kinase"/>
    <property type="match status" value="1"/>
</dbReference>
<dbReference type="InterPro" id="IPR018094">
    <property type="entry name" value="Thymidylate_kinase"/>
</dbReference>
<dbReference type="GO" id="GO:0006233">
    <property type="term" value="P:dTDP biosynthetic process"/>
    <property type="evidence" value="ECO:0007669"/>
    <property type="project" value="InterPro"/>
</dbReference>
<dbReference type="HAMAP" id="MF_00165">
    <property type="entry name" value="Thymidylate_kinase"/>
    <property type="match status" value="1"/>
</dbReference>
<keyword evidence="3" id="KW-0808">Transferase</keyword>
<proteinExistence type="inferred from homology"/>
<evidence type="ECO:0000259" key="9">
    <source>
        <dbReference type="Pfam" id="PF02223"/>
    </source>
</evidence>
<dbReference type="EMBL" id="BARS01033645">
    <property type="protein sequence ID" value="GAG27428.1"/>
    <property type="molecule type" value="Genomic_DNA"/>
</dbReference>